<organism evidence="1 2">
    <name type="scientific">Favolaschia claudopus</name>
    <dbReference type="NCBI Taxonomy" id="2862362"/>
    <lineage>
        <taxon>Eukaryota</taxon>
        <taxon>Fungi</taxon>
        <taxon>Dikarya</taxon>
        <taxon>Basidiomycota</taxon>
        <taxon>Agaricomycotina</taxon>
        <taxon>Agaricomycetes</taxon>
        <taxon>Agaricomycetidae</taxon>
        <taxon>Agaricales</taxon>
        <taxon>Marasmiineae</taxon>
        <taxon>Mycenaceae</taxon>
        <taxon>Favolaschia</taxon>
    </lineage>
</organism>
<evidence type="ECO:0000313" key="1">
    <source>
        <dbReference type="EMBL" id="KAK6996236.1"/>
    </source>
</evidence>
<keyword evidence="2" id="KW-1185">Reference proteome</keyword>
<accession>A0AAV9ZYN1</accession>
<comment type="caution">
    <text evidence="1">The sequence shown here is derived from an EMBL/GenBank/DDBJ whole genome shotgun (WGS) entry which is preliminary data.</text>
</comment>
<name>A0AAV9ZYN1_9AGAR</name>
<dbReference type="Proteomes" id="UP001362999">
    <property type="component" value="Unassembled WGS sequence"/>
</dbReference>
<gene>
    <name evidence="1" type="ORF">R3P38DRAFT_2565959</name>
</gene>
<sequence>IKPDISCYSDKTPSNANLCRACDMELFVEVKISQDDPFSDKIGEALEKDTIQARNTRGQIITYLTAMMASQYCTQTFGVIIIKIKCRLLRLTRSGVDASRAFDYTDLEYLCIDFRVLRRRSAVTTLYSGLSSS</sequence>
<evidence type="ECO:0000313" key="2">
    <source>
        <dbReference type="Proteomes" id="UP001362999"/>
    </source>
</evidence>
<dbReference type="AlphaFoldDB" id="A0AAV9ZYN1"/>
<proteinExistence type="predicted"/>
<dbReference type="EMBL" id="JAWWNJ010000098">
    <property type="protein sequence ID" value="KAK6996236.1"/>
    <property type="molecule type" value="Genomic_DNA"/>
</dbReference>
<reference evidence="1 2" key="1">
    <citation type="journal article" date="2024" name="J Genomics">
        <title>Draft genome sequencing and assembly of Favolaschia claudopus CIRM-BRFM 2984 isolated from oak limbs.</title>
        <authorList>
            <person name="Navarro D."/>
            <person name="Drula E."/>
            <person name="Chaduli D."/>
            <person name="Cazenave R."/>
            <person name="Ahrendt S."/>
            <person name="Wang J."/>
            <person name="Lipzen A."/>
            <person name="Daum C."/>
            <person name="Barry K."/>
            <person name="Grigoriev I.V."/>
            <person name="Favel A."/>
            <person name="Rosso M.N."/>
            <person name="Martin F."/>
        </authorList>
    </citation>
    <scope>NUCLEOTIDE SEQUENCE [LARGE SCALE GENOMIC DNA]</scope>
    <source>
        <strain evidence="1 2">CIRM-BRFM 2984</strain>
    </source>
</reference>
<feature type="non-terminal residue" evidence="1">
    <location>
        <position position="1"/>
    </location>
</feature>
<protein>
    <submittedName>
        <fullName evidence="1">Uncharacterized protein</fullName>
    </submittedName>
</protein>